<evidence type="ECO:0000313" key="2">
    <source>
        <dbReference type="Proteomes" id="UP000077412"/>
    </source>
</evidence>
<dbReference type="KEGG" id="far:ABE41_008175"/>
<dbReference type="SUPFAM" id="SSF56112">
    <property type="entry name" value="Protein kinase-like (PK-like)"/>
    <property type="match status" value="1"/>
</dbReference>
<sequence>MHNDIITEEYQKLRKHMEHFIQLTRQLNREIIIESRNPFDPVCPVNTPFPWKILGCGNYAAVFYHPDYPLYVVKIYGRDEHGLLEEKKAYERLGEHPGYSVCYYTENRFLILKRIEGITLYDCVHKGIRIPESIIRDIDKALEYAEERGLFPSDVHGKNVMISKGKGIIVDVSDFYKKEPCRKWKDLRKAYFSIYKPVFYRFPIRIPYFVLNMIRMGYRYYRKLKLSINKGKK</sequence>
<dbReference type="PANTHER" id="PTHR37171">
    <property type="entry name" value="SERINE/THREONINE-PROTEIN KINASE YRZF-RELATED"/>
    <property type="match status" value="1"/>
</dbReference>
<evidence type="ECO:0000313" key="1">
    <source>
        <dbReference type="EMBL" id="ANX11981.1"/>
    </source>
</evidence>
<name>A0A1B1Z3K3_9BACL</name>
<dbReference type="InterPro" id="IPR052396">
    <property type="entry name" value="Meiotic_Drive_Suppr_Kinase"/>
</dbReference>
<dbReference type="Proteomes" id="UP000077412">
    <property type="component" value="Chromosome"/>
</dbReference>
<gene>
    <name evidence="1" type="ORF">ABE41_008175</name>
</gene>
<reference evidence="1 2" key="1">
    <citation type="submission" date="2016-08" db="EMBL/GenBank/DDBJ databases">
        <title>Complete genome sequence of Fictibacillus arsenicus G25-54, a strain with toxicity to nematodes and a potential arsenic-resistance activity.</title>
        <authorList>
            <person name="Zheng Z."/>
        </authorList>
    </citation>
    <scope>NUCLEOTIDE SEQUENCE [LARGE SCALE GENOMIC DNA]</scope>
    <source>
        <strain evidence="1 2">G25-54</strain>
    </source>
</reference>
<proteinExistence type="predicted"/>
<accession>A0A1B1Z3K3</accession>
<dbReference type="STRING" id="255247.ABE41_008175"/>
<keyword evidence="2" id="KW-1185">Reference proteome</keyword>
<organism evidence="1 2">
    <name type="scientific">Fictibacillus arsenicus</name>
    <dbReference type="NCBI Taxonomy" id="255247"/>
    <lineage>
        <taxon>Bacteria</taxon>
        <taxon>Bacillati</taxon>
        <taxon>Bacillota</taxon>
        <taxon>Bacilli</taxon>
        <taxon>Bacillales</taxon>
        <taxon>Fictibacillaceae</taxon>
        <taxon>Fictibacillus</taxon>
    </lineage>
</organism>
<dbReference type="EMBL" id="CP016761">
    <property type="protein sequence ID" value="ANX11981.1"/>
    <property type="molecule type" value="Genomic_DNA"/>
</dbReference>
<evidence type="ECO:0008006" key="3">
    <source>
        <dbReference type="Google" id="ProtNLM"/>
    </source>
</evidence>
<dbReference type="Gene3D" id="1.10.510.10">
    <property type="entry name" value="Transferase(Phosphotransferase) domain 1"/>
    <property type="match status" value="1"/>
</dbReference>
<dbReference type="AlphaFoldDB" id="A0A1B1Z3K3"/>
<dbReference type="InterPro" id="IPR011009">
    <property type="entry name" value="Kinase-like_dom_sf"/>
</dbReference>
<dbReference type="PANTHER" id="PTHR37171:SF1">
    <property type="entry name" value="SERINE_THREONINE-PROTEIN KINASE YRZF-RELATED"/>
    <property type="match status" value="1"/>
</dbReference>
<protein>
    <recommendedName>
        <fullName evidence="3">Serine/threonine protein kinase</fullName>
    </recommendedName>
</protein>